<accession>A0A8E2W7D4</accession>
<feature type="region of interest" description="Disordered" evidence="1">
    <location>
        <begin position="151"/>
        <end position="172"/>
    </location>
</feature>
<reference evidence="2 3" key="1">
    <citation type="submission" date="2018-05" db="EMBL/GenBank/DDBJ databases">
        <title>Genomic Encyclopedia of Type Strains, Phase IV (KMG-IV): sequencing the most valuable type-strain genomes for metagenomic binning, comparative biology and taxonomic classification.</title>
        <authorList>
            <person name="Goeker M."/>
        </authorList>
    </citation>
    <scope>NUCLEOTIDE SEQUENCE [LARGE SCALE GENOMIC DNA]</scope>
    <source>
        <strain evidence="2 3">DSM 2626</strain>
    </source>
</reference>
<organism evidence="2 3">
    <name type="scientific">Rhizobium loti</name>
    <name type="common">Mesorhizobium loti</name>
    <dbReference type="NCBI Taxonomy" id="381"/>
    <lineage>
        <taxon>Bacteria</taxon>
        <taxon>Pseudomonadati</taxon>
        <taxon>Pseudomonadota</taxon>
        <taxon>Alphaproteobacteria</taxon>
        <taxon>Hyphomicrobiales</taxon>
        <taxon>Phyllobacteriaceae</taxon>
        <taxon>Mesorhizobium</taxon>
    </lineage>
</organism>
<dbReference type="Proteomes" id="UP000245631">
    <property type="component" value="Unassembled WGS sequence"/>
</dbReference>
<protein>
    <submittedName>
        <fullName evidence="2">Uncharacterized protein</fullName>
    </submittedName>
</protein>
<proteinExistence type="predicted"/>
<dbReference type="AlphaFoldDB" id="A0A8E2W7D4"/>
<evidence type="ECO:0000313" key="3">
    <source>
        <dbReference type="Proteomes" id="UP000245631"/>
    </source>
</evidence>
<feature type="region of interest" description="Disordered" evidence="1">
    <location>
        <begin position="1"/>
        <end position="37"/>
    </location>
</feature>
<comment type="caution">
    <text evidence="2">The sequence shown here is derived from an EMBL/GenBank/DDBJ whole genome shotgun (WGS) entry which is preliminary data.</text>
</comment>
<sequence length="356" mass="36174">MSAYSVPSTGYGSMGGSGDAGSSTVGVTRFSSEGPWENPYGATANEWSKLSAQNKQDIYNGTTDYAHILYPDYYRASGGPISPGSPYWVGEKGPELVVPSGSATVIPHSQSMALATSSQNPADQDKLVAAITDTSTNTKKTAQILDDIKTTGSASGSGLSSGGGSSGGGLSTGGAGGNEQFLQYMAALRTAAANFAAAGIVGGGNIGYGSQGLGATPEQIAFNAVYGGVSAVGSPGANQYENTLAQTAADRVATEARRHKAVYGFAPGGMIGGDSRDTQKVEFFKRPSEKVIIADNDQISDQRSGSSGGGGGQRPIVINQTHNWNGNAPPSKESQAAIRANTAAGIRDALRSVNGR</sequence>
<dbReference type="EMBL" id="QGGH01000014">
    <property type="protein sequence ID" value="PWJ87820.1"/>
    <property type="molecule type" value="Genomic_DNA"/>
</dbReference>
<feature type="compositionally biased region" description="Polar residues" evidence="1">
    <location>
        <begin position="318"/>
        <end position="334"/>
    </location>
</feature>
<evidence type="ECO:0000256" key="1">
    <source>
        <dbReference type="SAM" id="MobiDB-lite"/>
    </source>
</evidence>
<feature type="compositionally biased region" description="Gly residues" evidence="1">
    <location>
        <begin position="159"/>
        <end position="172"/>
    </location>
</feature>
<gene>
    <name evidence="2" type="ORF">C8D77_114111</name>
</gene>
<feature type="region of interest" description="Disordered" evidence="1">
    <location>
        <begin position="295"/>
        <end position="335"/>
    </location>
</feature>
<evidence type="ECO:0000313" key="2">
    <source>
        <dbReference type="EMBL" id="PWJ87820.1"/>
    </source>
</evidence>
<name>A0A8E2W7D4_RHILI</name>